<evidence type="ECO:0000256" key="4">
    <source>
        <dbReference type="ARBA" id="ARBA00022989"/>
    </source>
</evidence>
<proteinExistence type="inferred from homology"/>
<dbReference type="Proteomes" id="UP000266723">
    <property type="component" value="Unassembled WGS sequence"/>
</dbReference>
<dbReference type="Pfam" id="PF05078">
    <property type="entry name" value="DUF679"/>
    <property type="match status" value="1"/>
</dbReference>
<comment type="caution">
    <text evidence="6">The sequence shown here is derived from an EMBL/GenBank/DDBJ whole genome shotgun (WGS) entry which is preliminary data.</text>
</comment>
<evidence type="ECO:0008006" key="8">
    <source>
        <dbReference type="Google" id="ProtNLM"/>
    </source>
</evidence>
<evidence type="ECO:0000256" key="2">
    <source>
        <dbReference type="ARBA" id="ARBA00008707"/>
    </source>
</evidence>
<dbReference type="PANTHER" id="PTHR31621:SF1">
    <property type="entry name" value="PROTEIN DMP5"/>
    <property type="match status" value="1"/>
</dbReference>
<keyword evidence="7" id="KW-1185">Reference proteome</keyword>
<evidence type="ECO:0000256" key="1">
    <source>
        <dbReference type="ARBA" id="ARBA00004141"/>
    </source>
</evidence>
<gene>
    <name evidence="6" type="ORF">DY000_02044046</name>
</gene>
<dbReference type="PANTHER" id="PTHR31621">
    <property type="entry name" value="PROTEIN DMP3"/>
    <property type="match status" value="1"/>
</dbReference>
<evidence type="ECO:0000313" key="6">
    <source>
        <dbReference type="EMBL" id="KAF3528139.1"/>
    </source>
</evidence>
<evidence type="ECO:0000313" key="7">
    <source>
        <dbReference type="Proteomes" id="UP000266723"/>
    </source>
</evidence>
<keyword evidence="5" id="KW-0472">Membrane</keyword>
<reference evidence="6 7" key="1">
    <citation type="journal article" date="2020" name="BMC Genomics">
        <title>Intraspecific diversification of the crop wild relative Brassica cretica Lam. using demographic model selection.</title>
        <authorList>
            <person name="Kioukis A."/>
            <person name="Michalopoulou V.A."/>
            <person name="Briers L."/>
            <person name="Pirintsos S."/>
            <person name="Studholme D.J."/>
            <person name="Pavlidis P."/>
            <person name="Sarris P.F."/>
        </authorList>
    </citation>
    <scope>NUCLEOTIDE SEQUENCE [LARGE SCALE GENOMIC DNA]</scope>
    <source>
        <strain evidence="7">cv. PFS-1207/04</strain>
    </source>
</reference>
<protein>
    <recommendedName>
        <fullName evidence="8">TLC domain-containing protein</fullName>
    </recommendedName>
</protein>
<keyword evidence="3" id="KW-0812">Transmembrane</keyword>
<accession>A0ABQ7B799</accession>
<dbReference type="InterPro" id="IPR007770">
    <property type="entry name" value="DMP"/>
</dbReference>
<name>A0ABQ7B799_BRACR</name>
<keyword evidence="4" id="KW-1133">Transmembrane helix</keyword>
<organism evidence="6 7">
    <name type="scientific">Brassica cretica</name>
    <name type="common">Mustard</name>
    <dbReference type="NCBI Taxonomy" id="69181"/>
    <lineage>
        <taxon>Eukaryota</taxon>
        <taxon>Viridiplantae</taxon>
        <taxon>Streptophyta</taxon>
        <taxon>Embryophyta</taxon>
        <taxon>Tracheophyta</taxon>
        <taxon>Spermatophyta</taxon>
        <taxon>Magnoliopsida</taxon>
        <taxon>eudicotyledons</taxon>
        <taxon>Gunneridae</taxon>
        <taxon>Pentapetalae</taxon>
        <taxon>rosids</taxon>
        <taxon>malvids</taxon>
        <taxon>Brassicales</taxon>
        <taxon>Brassicaceae</taxon>
        <taxon>Brassiceae</taxon>
        <taxon>Brassica</taxon>
    </lineage>
</organism>
<evidence type="ECO:0000256" key="3">
    <source>
        <dbReference type="ARBA" id="ARBA00022692"/>
    </source>
</evidence>
<comment type="similarity">
    <text evidence="2">Belongs to the plant DMP1 protein family.</text>
</comment>
<sequence>MIFPSSFHQKHNPRCSQDRRRCLNEPCQIHTDISSKSLKPPPNGNTPRVSTPNARLHFKRRLRPSNAFANRCSPVPLGHVLLRMWVVDYPDPSGLGLPDLSKYRMRFVDWIHATLSVLVFGAVALRDKYVTDCFYLSPKKESTNMFWTLFRWGLGLYVAYCLRFSLRDVTELDLVTGNVDRR</sequence>
<comment type="subcellular location">
    <subcellularLocation>
        <location evidence="1">Membrane</location>
        <topology evidence="1">Multi-pass membrane protein</topology>
    </subcellularLocation>
</comment>
<dbReference type="EMBL" id="QGKV02001507">
    <property type="protein sequence ID" value="KAF3528139.1"/>
    <property type="molecule type" value="Genomic_DNA"/>
</dbReference>
<evidence type="ECO:0000256" key="5">
    <source>
        <dbReference type="ARBA" id="ARBA00023136"/>
    </source>
</evidence>